<dbReference type="Pfam" id="PF08240">
    <property type="entry name" value="ADH_N"/>
    <property type="match status" value="1"/>
</dbReference>
<dbReference type="SMART" id="SM00829">
    <property type="entry name" value="PKS_ER"/>
    <property type="match status" value="1"/>
</dbReference>
<dbReference type="PROSITE" id="PS00059">
    <property type="entry name" value="ADH_ZINC"/>
    <property type="match status" value="1"/>
</dbReference>
<keyword evidence="5" id="KW-0520">NAD</keyword>
<dbReference type="Proteomes" id="UP000198284">
    <property type="component" value="Unassembled WGS sequence"/>
</dbReference>
<dbReference type="Gene3D" id="3.40.50.720">
    <property type="entry name" value="NAD(P)-binding Rossmann-like Domain"/>
    <property type="match status" value="1"/>
</dbReference>
<evidence type="ECO:0000256" key="2">
    <source>
        <dbReference type="ARBA" id="ARBA00022723"/>
    </source>
</evidence>
<evidence type="ECO:0000256" key="4">
    <source>
        <dbReference type="ARBA" id="ARBA00023002"/>
    </source>
</evidence>
<sequence length="368" mass="37995">MTTVLAAVCEETGTPLKVQPIELEEPRADEVLVRIVATGICHTDIGMRDAPDRVPKPIVLGHEGAGIVVKTGSSVAKVKPGDHVVVSFNSCGHCPSCNHGDPAYCVNLGAANFSGRREDGSSALTRAGNVLNGHFFGQSSFATHAICRERNVVPVRRDAPLELLGPLGCGFQTGAGAVLNSLKVEAGSAIAVFGTGSVGLAAVMAAKVANASRIIAVDVQASRLETARRMGATHTVDASSGDVAAQLKAIAPAGLGYAIDTTGNTAVIQSAVQALGPHGVCGLISSGKGASVSLNLLQMMLGGRVVRGIHQGDSVPDVFIPQLIDLYLQGRFPFDQLVSFYALEDVNQAMADMESGKAVKPILRMPAS</sequence>
<dbReference type="EMBL" id="FZOT01000008">
    <property type="protein sequence ID" value="SNS87780.1"/>
    <property type="molecule type" value="Genomic_DNA"/>
</dbReference>
<dbReference type="InterPro" id="IPR013154">
    <property type="entry name" value="ADH-like_N"/>
</dbReference>
<accession>A0A239I291</accession>
<dbReference type="InterPro" id="IPR011032">
    <property type="entry name" value="GroES-like_sf"/>
</dbReference>
<feature type="domain" description="Enoyl reductase (ER)" evidence="7">
    <location>
        <begin position="13"/>
        <end position="363"/>
    </location>
</feature>
<evidence type="ECO:0000256" key="3">
    <source>
        <dbReference type="ARBA" id="ARBA00022833"/>
    </source>
</evidence>
<dbReference type="InterPro" id="IPR020843">
    <property type="entry name" value="ER"/>
</dbReference>
<dbReference type="SUPFAM" id="SSF50129">
    <property type="entry name" value="GroES-like"/>
    <property type="match status" value="1"/>
</dbReference>
<dbReference type="GO" id="GO:0046294">
    <property type="term" value="P:formaldehyde catabolic process"/>
    <property type="evidence" value="ECO:0007669"/>
    <property type="project" value="TreeGrafter"/>
</dbReference>
<keyword evidence="3 6" id="KW-0862">Zinc</keyword>
<gene>
    <name evidence="8" type="ORF">SAMN06265795_10884</name>
</gene>
<dbReference type="FunFam" id="3.40.50.720:FF:000003">
    <property type="entry name" value="S-(hydroxymethyl)glutathione dehydrogenase"/>
    <property type="match status" value="1"/>
</dbReference>
<comment type="cofactor">
    <cofactor evidence="1 6">
        <name>Zn(2+)</name>
        <dbReference type="ChEBI" id="CHEBI:29105"/>
    </cofactor>
</comment>
<keyword evidence="9" id="KW-1185">Reference proteome</keyword>
<dbReference type="Pfam" id="PF00107">
    <property type="entry name" value="ADH_zinc_N"/>
    <property type="match status" value="1"/>
</dbReference>
<protein>
    <submittedName>
        <fullName evidence="8">Aryl-alcohol dehydrogenase</fullName>
    </submittedName>
</protein>
<dbReference type="AlphaFoldDB" id="A0A239I291"/>
<evidence type="ECO:0000313" key="9">
    <source>
        <dbReference type="Proteomes" id="UP000198284"/>
    </source>
</evidence>
<dbReference type="CDD" id="cd08278">
    <property type="entry name" value="benzyl_alcohol_DH"/>
    <property type="match status" value="1"/>
</dbReference>
<evidence type="ECO:0000256" key="6">
    <source>
        <dbReference type="RuleBase" id="RU361277"/>
    </source>
</evidence>
<dbReference type="Gene3D" id="3.90.180.10">
    <property type="entry name" value="Medium-chain alcohol dehydrogenases, catalytic domain"/>
    <property type="match status" value="1"/>
</dbReference>
<evidence type="ECO:0000256" key="1">
    <source>
        <dbReference type="ARBA" id="ARBA00001947"/>
    </source>
</evidence>
<proteinExistence type="inferred from homology"/>
<dbReference type="GO" id="GO:0005829">
    <property type="term" value="C:cytosol"/>
    <property type="evidence" value="ECO:0007669"/>
    <property type="project" value="TreeGrafter"/>
</dbReference>
<comment type="similarity">
    <text evidence="6">Belongs to the zinc-containing alcohol dehydrogenase family.</text>
</comment>
<dbReference type="PANTHER" id="PTHR43880:SF12">
    <property type="entry name" value="ALCOHOL DEHYDROGENASE CLASS-3"/>
    <property type="match status" value="1"/>
</dbReference>
<dbReference type="GO" id="GO:0051903">
    <property type="term" value="F:S-(hydroxymethyl)glutathione dehydrogenase [NAD(P)+] activity"/>
    <property type="evidence" value="ECO:0007669"/>
    <property type="project" value="TreeGrafter"/>
</dbReference>
<dbReference type="PANTHER" id="PTHR43880">
    <property type="entry name" value="ALCOHOL DEHYDROGENASE"/>
    <property type="match status" value="1"/>
</dbReference>
<dbReference type="InterPro" id="IPR036291">
    <property type="entry name" value="NAD(P)-bd_dom_sf"/>
</dbReference>
<dbReference type="RefSeq" id="WP_089399857.1">
    <property type="nucleotide sequence ID" value="NZ_FZOT01000008.1"/>
</dbReference>
<evidence type="ECO:0000259" key="7">
    <source>
        <dbReference type="SMART" id="SM00829"/>
    </source>
</evidence>
<evidence type="ECO:0000256" key="5">
    <source>
        <dbReference type="ARBA" id="ARBA00023027"/>
    </source>
</evidence>
<organism evidence="8 9">
    <name type="scientific">Noviherbaspirillum humi</name>
    <dbReference type="NCBI Taxonomy" id="1688639"/>
    <lineage>
        <taxon>Bacteria</taxon>
        <taxon>Pseudomonadati</taxon>
        <taxon>Pseudomonadota</taxon>
        <taxon>Betaproteobacteria</taxon>
        <taxon>Burkholderiales</taxon>
        <taxon>Oxalobacteraceae</taxon>
        <taxon>Noviherbaspirillum</taxon>
    </lineage>
</organism>
<reference evidence="8 9" key="1">
    <citation type="submission" date="2017-06" db="EMBL/GenBank/DDBJ databases">
        <authorList>
            <person name="Kim H.J."/>
            <person name="Triplett B.A."/>
        </authorList>
    </citation>
    <scope>NUCLEOTIDE SEQUENCE [LARGE SCALE GENOMIC DNA]</scope>
    <source>
        <strain evidence="8 9">U15</strain>
    </source>
</reference>
<dbReference type="InterPro" id="IPR013149">
    <property type="entry name" value="ADH-like_C"/>
</dbReference>
<dbReference type="OrthoDB" id="9770544at2"/>
<keyword evidence="4" id="KW-0560">Oxidoreductase</keyword>
<dbReference type="GO" id="GO:0008270">
    <property type="term" value="F:zinc ion binding"/>
    <property type="evidence" value="ECO:0007669"/>
    <property type="project" value="InterPro"/>
</dbReference>
<dbReference type="InterPro" id="IPR002328">
    <property type="entry name" value="ADH_Zn_CS"/>
</dbReference>
<name>A0A239I291_9BURK</name>
<evidence type="ECO:0000313" key="8">
    <source>
        <dbReference type="EMBL" id="SNS87780.1"/>
    </source>
</evidence>
<dbReference type="SUPFAM" id="SSF51735">
    <property type="entry name" value="NAD(P)-binding Rossmann-fold domains"/>
    <property type="match status" value="1"/>
</dbReference>
<keyword evidence="2 6" id="KW-0479">Metal-binding</keyword>